<organism evidence="1">
    <name type="scientific">Picea glauca</name>
    <name type="common">White spruce</name>
    <name type="synonym">Pinus glauca</name>
    <dbReference type="NCBI Taxonomy" id="3330"/>
    <lineage>
        <taxon>Eukaryota</taxon>
        <taxon>Viridiplantae</taxon>
        <taxon>Streptophyta</taxon>
        <taxon>Embryophyta</taxon>
        <taxon>Tracheophyta</taxon>
        <taxon>Spermatophyta</taxon>
        <taxon>Pinopsida</taxon>
        <taxon>Pinidae</taxon>
        <taxon>Conifers I</taxon>
        <taxon>Pinales</taxon>
        <taxon>Pinaceae</taxon>
        <taxon>Picea</taxon>
    </lineage>
</organism>
<name>A0A101LX74_PICGL</name>
<evidence type="ECO:0000313" key="1">
    <source>
        <dbReference type="EMBL" id="KUM47024.1"/>
    </source>
</evidence>
<dbReference type="AlphaFoldDB" id="A0A101LX74"/>
<gene>
    <name evidence="1" type="ORF">ABT39_MTgene6028</name>
</gene>
<protein>
    <submittedName>
        <fullName evidence="1">Uncharacterized protein</fullName>
    </submittedName>
</protein>
<comment type="caution">
    <text evidence="1">The sequence shown here is derived from an EMBL/GenBank/DDBJ whole genome shotgun (WGS) entry which is preliminary data.</text>
</comment>
<reference evidence="1" key="1">
    <citation type="journal article" date="2015" name="Genome Biol. Evol.">
        <title>Organellar Genomes of White Spruce (Picea glauca): Assembly and Annotation.</title>
        <authorList>
            <person name="Jackman S.D."/>
            <person name="Warren R.L."/>
            <person name="Gibb E.A."/>
            <person name="Vandervalk B.P."/>
            <person name="Mohamadi H."/>
            <person name="Chu J."/>
            <person name="Raymond A."/>
            <person name="Pleasance S."/>
            <person name="Coope R."/>
            <person name="Wildung M.R."/>
            <person name="Ritland C.E."/>
            <person name="Bousquet J."/>
            <person name="Jones S.J."/>
            <person name="Bohlmann J."/>
            <person name="Birol I."/>
        </authorList>
    </citation>
    <scope>NUCLEOTIDE SEQUENCE [LARGE SCALE GENOMIC DNA]</scope>
    <source>
        <tissue evidence="1">Flushing bud</tissue>
    </source>
</reference>
<accession>A0A101LX74</accession>
<sequence length="32" mass="3458">MLHMLRVDRLGQLVLVLNSISSDALAFASDDG</sequence>
<dbReference type="EMBL" id="LKAM01000008">
    <property type="protein sequence ID" value="KUM47024.1"/>
    <property type="molecule type" value="Genomic_DNA"/>
</dbReference>
<proteinExistence type="predicted"/>
<keyword evidence="1" id="KW-0496">Mitochondrion</keyword>
<geneLocation type="mitochondrion" evidence="1"/>